<dbReference type="AlphaFoldDB" id="A0A0D7BJS0"/>
<feature type="domain" description="FAS1" evidence="2">
    <location>
        <begin position="1"/>
        <end position="149"/>
    </location>
</feature>
<reference evidence="3 4" key="1">
    <citation type="journal article" date="2015" name="Fungal Genet. Biol.">
        <title>Evolution of novel wood decay mechanisms in Agaricales revealed by the genome sequences of Fistulina hepatica and Cylindrobasidium torrendii.</title>
        <authorList>
            <person name="Floudas D."/>
            <person name="Held B.W."/>
            <person name="Riley R."/>
            <person name="Nagy L.G."/>
            <person name="Koehler G."/>
            <person name="Ransdell A.S."/>
            <person name="Younus H."/>
            <person name="Chow J."/>
            <person name="Chiniquy J."/>
            <person name="Lipzen A."/>
            <person name="Tritt A."/>
            <person name="Sun H."/>
            <person name="Haridas S."/>
            <person name="LaButti K."/>
            <person name="Ohm R.A."/>
            <person name="Kues U."/>
            <person name="Blanchette R.A."/>
            <person name="Grigoriev I.V."/>
            <person name="Minto R.E."/>
            <person name="Hibbett D.S."/>
        </authorList>
    </citation>
    <scope>NUCLEOTIDE SEQUENCE [LARGE SCALE GENOMIC DNA]</scope>
    <source>
        <strain evidence="3 4">FP15055 ss-10</strain>
    </source>
</reference>
<dbReference type="SUPFAM" id="SSF82153">
    <property type="entry name" value="FAS1 domain"/>
    <property type="match status" value="1"/>
</dbReference>
<evidence type="ECO:0000313" key="4">
    <source>
        <dbReference type="Proteomes" id="UP000054007"/>
    </source>
</evidence>
<dbReference type="STRING" id="1314674.A0A0D7BJS0"/>
<evidence type="ECO:0000256" key="1">
    <source>
        <dbReference type="ARBA" id="ARBA00022729"/>
    </source>
</evidence>
<dbReference type="OrthoDB" id="5551751at2759"/>
<accession>A0A0D7BJS0</accession>
<name>A0A0D7BJS0_9AGAR</name>
<dbReference type="InterPro" id="IPR040200">
    <property type="entry name" value="Mug57-like"/>
</dbReference>
<keyword evidence="1" id="KW-0732">Signal</keyword>
<dbReference type="InterPro" id="IPR036378">
    <property type="entry name" value="FAS1_dom_sf"/>
</dbReference>
<dbReference type="PROSITE" id="PS50213">
    <property type="entry name" value="FAS1"/>
    <property type="match status" value="1"/>
</dbReference>
<gene>
    <name evidence="3" type="ORF">CYLTODRAFT_347327</name>
</gene>
<proteinExistence type="predicted"/>
<evidence type="ECO:0000259" key="2">
    <source>
        <dbReference type="PROSITE" id="PS50213"/>
    </source>
</evidence>
<dbReference type="Pfam" id="PF02469">
    <property type="entry name" value="Fasciclin"/>
    <property type="match status" value="1"/>
</dbReference>
<dbReference type="InterPro" id="IPR000782">
    <property type="entry name" value="FAS1_domain"/>
</dbReference>
<dbReference type="Proteomes" id="UP000054007">
    <property type="component" value="Unassembled WGS sequence"/>
</dbReference>
<organism evidence="3 4">
    <name type="scientific">Cylindrobasidium torrendii FP15055 ss-10</name>
    <dbReference type="NCBI Taxonomy" id="1314674"/>
    <lineage>
        <taxon>Eukaryota</taxon>
        <taxon>Fungi</taxon>
        <taxon>Dikarya</taxon>
        <taxon>Basidiomycota</taxon>
        <taxon>Agaricomycotina</taxon>
        <taxon>Agaricomycetes</taxon>
        <taxon>Agaricomycetidae</taxon>
        <taxon>Agaricales</taxon>
        <taxon>Marasmiineae</taxon>
        <taxon>Physalacriaceae</taxon>
        <taxon>Cylindrobasidium</taxon>
    </lineage>
</organism>
<sequence>MPIADLLTIEPSLSIFYSYARELGDIARMLEGPADRKLTVLAPTNKAVMALARKPHQSQELEEKIEISEQEFSEKSTENVRRWVGSHVIPAAVDMANSQSYDTLVEGKAIEFACKESGRPEDCVLDNDVHISGVREASNGVIYIISSTIEVD</sequence>
<dbReference type="PANTHER" id="PTHR28156">
    <property type="entry name" value="FAS1 DOMAIN-CONTAINING PROTEIN YDR262W"/>
    <property type="match status" value="1"/>
</dbReference>
<dbReference type="PANTHER" id="PTHR28156:SF1">
    <property type="entry name" value="FAS1 DOMAIN-CONTAINING PROTEIN YDR262W"/>
    <property type="match status" value="1"/>
</dbReference>
<evidence type="ECO:0000313" key="3">
    <source>
        <dbReference type="EMBL" id="KIY70707.1"/>
    </source>
</evidence>
<protein>
    <recommendedName>
        <fullName evidence="2">FAS1 domain-containing protein</fullName>
    </recommendedName>
</protein>
<keyword evidence="4" id="KW-1185">Reference proteome</keyword>
<dbReference type="SMART" id="SM00554">
    <property type="entry name" value="FAS1"/>
    <property type="match status" value="1"/>
</dbReference>
<dbReference type="Gene3D" id="2.30.180.10">
    <property type="entry name" value="FAS1 domain"/>
    <property type="match status" value="1"/>
</dbReference>
<dbReference type="EMBL" id="KN880464">
    <property type="protein sequence ID" value="KIY70707.1"/>
    <property type="molecule type" value="Genomic_DNA"/>
</dbReference>